<gene>
    <name evidence="3" type="ORF">ABS766_08640</name>
</gene>
<name>A0ABW8YZ97_9FLAO</name>
<accession>A0ABW8YZ97</accession>
<evidence type="ECO:0000313" key="4">
    <source>
        <dbReference type="Proteomes" id="UP001629156"/>
    </source>
</evidence>
<dbReference type="EMBL" id="JBELPZ010000007">
    <property type="protein sequence ID" value="MFL9844485.1"/>
    <property type="molecule type" value="Genomic_DNA"/>
</dbReference>
<sequence length="163" mass="19657">MNKISIKENKSKITNTENIKKEKNMDKPLVMEFDYNVPKNDVWEAMTNPEKMKIWYFPQLKEFEPKVGYEFKFEDRNDEYRKKWGVTKIEKPNTFAHNWSYKGYQGESEVTFDLIATHNRTKIRVTHTGLDSFPNDPHFKRERFEWGWNNLLGKNLKTLLEND</sequence>
<dbReference type="Proteomes" id="UP001629156">
    <property type="component" value="Unassembled WGS sequence"/>
</dbReference>
<evidence type="ECO:0000256" key="1">
    <source>
        <dbReference type="ARBA" id="ARBA00006817"/>
    </source>
</evidence>
<comment type="caution">
    <text evidence="3">The sequence shown here is derived from an EMBL/GenBank/DDBJ whole genome shotgun (WGS) entry which is preliminary data.</text>
</comment>
<dbReference type="RefSeq" id="WP_408084736.1">
    <property type="nucleotide sequence ID" value="NZ_JBELPZ010000007.1"/>
</dbReference>
<dbReference type="Gene3D" id="3.30.530.20">
    <property type="match status" value="1"/>
</dbReference>
<reference evidence="3 4" key="1">
    <citation type="submission" date="2024-06" db="EMBL/GenBank/DDBJ databases">
        <authorList>
            <person name="Kaempfer P."/>
            <person name="Viver T."/>
        </authorList>
    </citation>
    <scope>NUCLEOTIDE SEQUENCE [LARGE SCALE GENOMIC DNA]</scope>
    <source>
        <strain evidence="3 4">ST-119</strain>
    </source>
</reference>
<evidence type="ECO:0000313" key="3">
    <source>
        <dbReference type="EMBL" id="MFL9844485.1"/>
    </source>
</evidence>
<protein>
    <submittedName>
        <fullName evidence="3">SRPBCC domain-containing protein</fullName>
    </submittedName>
</protein>
<dbReference type="CDD" id="cd07814">
    <property type="entry name" value="SRPBCC_CalC_Aha1-like"/>
    <property type="match status" value="1"/>
</dbReference>
<dbReference type="SUPFAM" id="SSF55961">
    <property type="entry name" value="Bet v1-like"/>
    <property type="match status" value="1"/>
</dbReference>
<evidence type="ECO:0000259" key="2">
    <source>
        <dbReference type="Pfam" id="PF08327"/>
    </source>
</evidence>
<keyword evidence="4" id="KW-1185">Reference proteome</keyword>
<dbReference type="InterPro" id="IPR023393">
    <property type="entry name" value="START-like_dom_sf"/>
</dbReference>
<proteinExistence type="inferred from homology"/>
<dbReference type="Pfam" id="PF08327">
    <property type="entry name" value="AHSA1"/>
    <property type="match status" value="1"/>
</dbReference>
<comment type="similarity">
    <text evidence="1">Belongs to the AHA1 family.</text>
</comment>
<organism evidence="3 4">
    <name type="scientific">Flavobacterium rhizosphaerae</name>
    <dbReference type="NCBI Taxonomy" id="3163298"/>
    <lineage>
        <taxon>Bacteria</taxon>
        <taxon>Pseudomonadati</taxon>
        <taxon>Bacteroidota</taxon>
        <taxon>Flavobacteriia</taxon>
        <taxon>Flavobacteriales</taxon>
        <taxon>Flavobacteriaceae</taxon>
        <taxon>Flavobacterium</taxon>
    </lineage>
</organism>
<feature type="domain" description="Activator of Hsp90 ATPase homologue 1/2-like C-terminal" evidence="2">
    <location>
        <begin position="36"/>
        <end position="161"/>
    </location>
</feature>
<dbReference type="InterPro" id="IPR013538">
    <property type="entry name" value="ASHA1/2-like_C"/>
</dbReference>